<dbReference type="PANTHER" id="PTHR43736:SF1">
    <property type="entry name" value="DIHYDRONEOPTERIN TRIPHOSPHATE DIPHOSPHATASE"/>
    <property type="match status" value="1"/>
</dbReference>
<protein>
    <submittedName>
        <fullName evidence="4">8-oxo-dGTP diphosphatase</fullName>
    </submittedName>
</protein>
<gene>
    <name evidence="4" type="ORF">FE784_00070</name>
</gene>
<organism evidence="4 5">
    <name type="scientific">Paenibacillus hemerocallicola</name>
    <dbReference type="NCBI Taxonomy" id="1172614"/>
    <lineage>
        <taxon>Bacteria</taxon>
        <taxon>Bacillati</taxon>
        <taxon>Bacillota</taxon>
        <taxon>Bacilli</taxon>
        <taxon>Bacillales</taxon>
        <taxon>Paenibacillaceae</taxon>
        <taxon>Paenibacillus</taxon>
    </lineage>
</organism>
<evidence type="ECO:0000256" key="1">
    <source>
        <dbReference type="ARBA" id="ARBA00005582"/>
    </source>
</evidence>
<dbReference type="OrthoDB" id="9008185at2"/>
<dbReference type="EMBL" id="VDCQ01000001">
    <property type="protein sequence ID" value="TNJ68100.1"/>
    <property type="molecule type" value="Genomic_DNA"/>
</dbReference>
<evidence type="ECO:0000313" key="4">
    <source>
        <dbReference type="EMBL" id="TNJ68100.1"/>
    </source>
</evidence>
<comment type="similarity">
    <text evidence="1">Belongs to the Nudix hydrolase family.</text>
</comment>
<keyword evidence="2" id="KW-0378">Hydrolase</keyword>
<dbReference type="GO" id="GO:0016787">
    <property type="term" value="F:hydrolase activity"/>
    <property type="evidence" value="ECO:0007669"/>
    <property type="project" value="UniProtKB-KW"/>
</dbReference>
<comment type="caution">
    <text evidence="4">The sequence shown here is derived from an EMBL/GenBank/DDBJ whole genome shotgun (WGS) entry which is preliminary data.</text>
</comment>
<dbReference type="Proteomes" id="UP000307943">
    <property type="component" value="Unassembled WGS sequence"/>
</dbReference>
<dbReference type="InterPro" id="IPR020476">
    <property type="entry name" value="Nudix_hydrolase"/>
</dbReference>
<sequence length="151" mass="17482">MPKVELTNMCMIYDKTNNKVLVQERIKSWKGITFPGGHVEDGESLVDSTIREIKEETGLTVSDLQLCGIVHWHNDLTNDKYFVFNFKTEVFSGEILEETDEGKVFWVNKDELPTLQFAEGFEERLPMFFETKHSEGFAVWNEGKAGQLKWL</sequence>
<dbReference type="InterPro" id="IPR000086">
    <property type="entry name" value="NUDIX_hydrolase_dom"/>
</dbReference>
<dbReference type="AlphaFoldDB" id="A0A5C4THZ6"/>
<evidence type="ECO:0000313" key="5">
    <source>
        <dbReference type="Proteomes" id="UP000307943"/>
    </source>
</evidence>
<proteinExistence type="inferred from homology"/>
<keyword evidence="5" id="KW-1185">Reference proteome</keyword>
<accession>A0A5C4THZ6</accession>
<dbReference type="RefSeq" id="WP_139600077.1">
    <property type="nucleotide sequence ID" value="NZ_VDCQ01000001.1"/>
</dbReference>
<reference evidence="4 5" key="1">
    <citation type="submission" date="2019-05" db="EMBL/GenBank/DDBJ databases">
        <title>We sequenced the genome of Paenibacillus hemerocallicola KCTC 33185 for further insight into its adaptation and study the phylogeny of Paenibacillus.</title>
        <authorList>
            <person name="Narsing Rao M.P."/>
        </authorList>
    </citation>
    <scope>NUCLEOTIDE SEQUENCE [LARGE SCALE GENOMIC DNA]</scope>
    <source>
        <strain evidence="4 5">KCTC 33185</strain>
    </source>
</reference>
<dbReference type="Gene3D" id="3.90.79.10">
    <property type="entry name" value="Nucleoside Triphosphate Pyrophosphohydrolase"/>
    <property type="match status" value="1"/>
</dbReference>
<dbReference type="PANTHER" id="PTHR43736">
    <property type="entry name" value="ADP-RIBOSE PYROPHOSPHATASE"/>
    <property type="match status" value="1"/>
</dbReference>
<dbReference type="InterPro" id="IPR015797">
    <property type="entry name" value="NUDIX_hydrolase-like_dom_sf"/>
</dbReference>
<evidence type="ECO:0000256" key="2">
    <source>
        <dbReference type="ARBA" id="ARBA00022801"/>
    </source>
</evidence>
<evidence type="ECO:0000259" key="3">
    <source>
        <dbReference type="PROSITE" id="PS51462"/>
    </source>
</evidence>
<dbReference type="PRINTS" id="PR00502">
    <property type="entry name" value="NUDIXFAMILY"/>
</dbReference>
<feature type="domain" description="Nudix hydrolase" evidence="3">
    <location>
        <begin position="3"/>
        <end position="130"/>
    </location>
</feature>
<name>A0A5C4THZ6_9BACL</name>
<dbReference type="Pfam" id="PF00293">
    <property type="entry name" value="NUDIX"/>
    <property type="match status" value="1"/>
</dbReference>
<dbReference type="CDD" id="cd18875">
    <property type="entry name" value="NUDIX_Hydrolase"/>
    <property type="match status" value="1"/>
</dbReference>
<dbReference type="SUPFAM" id="SSF55811">
    <property type="entry name" value="Nudix"/>
    <property type="match status" value="1"/>
</dbReference>
<dbReference type="PROSITE" id="PS51462">
    <property type="entry name" value="NUDIX"/>
    <property type="match status" value="1"/>
</dbReference>